<feature type="transmembrane region" description="Helical" evidence="7">
    <location>
        <begin position="432"/>
        <end position="451"/>
    </location>
</feature>
<evidence type="ECO:0000256" key="4">
    <source>
        <dbReference type="ARBA" id="ARBA00022679"/>
    </source>
</evidence>
<keyword evidence="6" id="KW-0902">Two-component regulatory system</keyword>
<dbReference type="Pfam" id="PF00672">
    <property type="entry name" value="HAMP"/>
    <property type="match status" value="1"/>
</dbReference>
<dbReference type="InterPro" id="IPR003660">
    <property type="entry name" value="HAMP_dom"/>
</dbReference>
<dbReference type="PANTHER" id="PTHR45436">
    <property type="entry name" value="SENSOR HISTIDINE KINASE YKOH"/>
    <property type="match status" value="1"/>
</dbReference>
<feature type="transmembrane region" description="Helical" evidence="7">
    <location>
        <begin position="269"/>
        <end position="290"/>
    </location>
</feature>
<protein>
    <recommendedName>
        <fullName evidence="2">histidine kinase</fullName>
        <ecNumber evidence="2">2.7.13.3</ecNumber>
    </recommendedName>
</protein>
<comment type="catalytic activity">
    <reaction evidence="1">
        <text>ATP + protein L-histidine = ADP + protein N-phospho-L-histidine.</text>
        <dbReference type="EC" id="2.7.13.3"/>
    </reaction>
</comment>
<dbReference type="EMBL" id="BAABRN010000002">
    <property type="protein sequence ID" value="GAA5500610.1"/>
    <property type="molecule type" value="Genomic_DNA"/>
</dbReference>
<keyword evidence="7" id="KW-0472">Membrane</keyword>
<evidence type="ECO:0000256" key="7">
    <source>
        <dbReference type="SAM" id="Phobius"/>
    </source>
</evidence>
<dbReference type="Gene3D" id="6.10.340.10">
    <property type="match status" value="1"/>
</dbReference>
<evidence type="ECO:0000256" key="5">
    <source>
        <dbReference type="ARBA" id="ARBA00022777"/>
    </source>
</evidence>
<keyword evidence="4" id="KW-0808">Transferase</keyword>
<keyword evidence="3" id="KW-0597">Phosphoprotein</keyword>
<dbReference type="PANTHER" id="PTHR45436:SF5">
    <property type="entry name" value="SENSOR HISTIDINE KINASE TRCS"/>
    <property type="match status" value="1"/>
</dbReference>
<proteinExistence type="predicted"/>
<evidence type="ECO:0000259" key="8">
    <source>
        <dbReference type="PROSITE" id="PS50885"/>
    </source>
</evidence>
<comment type="caution">
    <text evidence="9">The sequence shown here is derived from an EMBL/GenBank/DDBJ whole genome shotgun (WGS) entry which is preliminary data.</text>
</comment>
<dbReference type="PROSITE" id="PS50885">
    <property type="entry name" value="HAMP"/>
    <property type="match status" value="1"/>
</dbReference>
<evidence type="ECO:0000256" key="2">
    <source>
        <dbReference type="ARBA" id="ARBA00012438"/>
    </source>
</evidence>
<dbReference type="SUPFAM" id="SSF158472">
    <property type="entry name" value="HAMP domain-like"/>
    <property type="match status" value="1"/>
</dbReference>
<dbReference type="EC" id="2.7.13.3" evidence="2"/>
<accession>A0ABP9V5P7</accession>
<feature type="domain" description="HAMP" evidence="8">
    <location>
        <begin position="455"/>
        <end position="507"/>
    </location>
</feature>
<evidence type="ECO:0000313" key="10">
    <source>
        <dbReference type="Proteomes" id="UP001458946"/>
    </source>
</evidence>
<reference evidence="9 10" key="1">
    <citation type="submission" date="2024-02" db="EMBL/GenBank/DDBJ databases">
        <title>Deinococcus xinjiangensis NBRC 107630.</title>
        <authorList>
            <person name="Ichikawa N."/>
            <person name="Katano-Makiyama Y."/>
            <person name="Hidaka K."/>
        </authorList>
    </citation>
    <scope>NUCLEOTIDE SEQUENCE [LARGE SCALE GENOMIC DNA]</scope>
    <source>
        <strain evidence="9 10">NBRC 107630</strain>
    </source>
</reference>
<keyword evidence="7" id="KW-1133">Transmembrane helix</keyword>
<dbReference type="RefSeq" id="WP_353540589.1">
    <property type="nucleotide sequence ID" value="NZ_BAABRN010000002.1"/>
</dbReference>
<sequence length="515" mass="54627">MKYTVIIRQPIPDNVRTNLEKELVERFGLNEQQAQRLAARRAGRLMKPTTQARAELLLSVFESVGAQVSLEEVREESDQPSRAFQAAAPSDDVELAPLLRNSASLSDLSATPSNDAFSGGVFTPTDDPFGPSAAVPSPFDAEFSSKAGGLVDPADLLPDWARQTPAAPDLNIPPDQSPEVNLLGLGAGAAGLGRAEKQLASELGAVAKPSTPTKPADDWADFAGGLNLPETSAAPDSTPRQTTEFLTAVTEETGGQNAPRTSLSNQIRWGTLLPLGLSGLLTLGLLGLSLPRLQQRLVQENAQTIASTLGLNLNTGSQSLANMQLDNTVKHSNIGFVQVELPDGTSYLRAKNAAQNDVYAKQVADWIKTHPRGGTLNLGGQNYAVQRVSVIQDGSAQSMVTDTAGEQGGTVLRRVTVGLPTTTASGILRNTLLLVLLSTIIGLLIASLLAAQAARRIVQPISDLVKVADAISLGDLTRPVKVNSNDEIGDLAQALERMRLSLEAAMDRLRRRKRG</sequence>
<keyword evidence="5" id="KW-0418">Kinase</keyword>
<gene>
    <name evidence="9" type="ORF">Dxin01_00332</name>
</gene>
<evidence type="ECO:0000256" key="1">
    <source>
        <dbReference type="ARBA" id="ARBA00000085"/>
    </source>
</evidence>
<dbReference type="CDD" id="cd06225">
    <property type="entry name" value="HAMP"/>
    <property type="match status" value="1"/>
</dbReference>
<evidence type="ECO:0000256" key="3">
    <source>
        <dbReference type="ARBA" id="ARBA00022553"/>
    </source>
</evidence>
<dbReference type="InterPro" id="IPR050428">
    <property type="entry name" value="TCS_sensor_his_kinase"/>
</dbReference>
<organism evidence="9 10">
    <name type="scientific">Deinococcus xinjiangensis</name>
    <dbReference type="NCBI Taxonomy" id="457454"/>
    <lineage>
        <taxon>Bacteria</taxon>
        <taxon>Thermotogati</taxon>
        <taxon>Deinococcota</taxon>
        <taxon>Deinococci</taxon>
        <taxon>Deinococcales</taxon>
        <taxon>Deinococcaceae</taxon>
        <taxon>Deinococcus</taxon>
    </lineage>
</organism>
<evidence type="ECO:0000256" key="6">
    <source>
        <dbReference type="ARBA" id="ARBA00023012"/>
    </source>
</evidence>
<keyword evidence="7" id="KW-0812">Transmembrane</keyword>
<keyword evidence="10" id="KW-1185">Reference proteome</keyword>
<dbReference type="Proteomes" id="UP001458946">
    <property type="component" value="Unassembled WGS sequence"/>
</dbReference>
<name>A0ABP9V5P7_9DEIO</name>
<evidence type="ECO:0000313" key="9">
    <source>
        <dbReference type="EMBL" id="GAA5500610.1"/>
    </source>
</evidence>
<dbReference type="SMART" id="SM00304">
    <property type="entry name" value="HAMP"/>
    <property type="match status" value="1"/>
</dbReference>